<reference evidence="1" key="1">
    <citation type="journal article" date="2021" name="Front. Microbiol.">
        <title>Comprehensive Comparative Genomics and Phenotyping of Methylobacterium Species.</title>
        <authorList>
            <person name="Alessa O."/>
            <person name="Ogura Y."/>
            <person name="Fujitani Y."/>
            <person name="Takami H."/>
            <person name="Hayashi T."/>
            <person name="Sahin N."/>
            <person name="Tani A."/>
        </authorList>
    </citation>
    <scope>NUCLEOTIDE SEQUENCE</scope>
    <source>
        <strain evidence="1">DSM 23674</strain>
    </source>
</reference>
<evidence type="ECO:0000313" key="1">
    <source>
        <dbReference type="EMBL" id="GJE53841.1"/>
    </source>
</evidence>
<name>A0ABQ4TFZ1_9HYPH</name>
<organism evidence="1 2">
    <name type="scientific">Methylobacterium thuringiense</name>
    <dbReference type="NCBI Taxonomy" id="1003091"/>
    <lineage>
        <taxon>Bacteria</taxon>
        <taxon>Pseudomonadati</taxon>
        <taxon>Pseudomonadota</taxon>
        <taxon>Alphaproteobacteria</taxon>
        <taxon>Hyphomicrobiales</taxon>
        <taxon>Methylobacteriaceae</taxon>
        <taxon>Methylobacterium</taxon>
    </lineage>
</organism>
<dbReference type="RefSeq" id="WP_147814334.1">
    <property type="nucleotide sequence ID" value="NZ_BPRA01000001.1"/>
</dbReference>
<keyword evidence="2" id="KW-1185">Reference proteome</keyword>
<comment type="caution">
    <text evidence="1">The sequence shown here is derived from an EMBL/GenBank/DDBJ whole genome shotgun (WGS) entry which is preliminary data.</text>
</comment>
<reference evidence="1" key="2">
    <citation type="submission" date="2021-08" db="EMBL/GenBank/DDBJ databases">
        <authorList>
            <person name="Tani A."/>
            <person name="Ola A."/>
            <person name="Ogura Y."/>
            <person name="Katsura K."/>
            <person name="Hayashi T."/>
        </authorList>
    </citation>
    <scope>NUCLEOTIDE SEQUENCE</scope>
    <source>
        <strain evidence="1">DSM 23674</strain>
    </source>
</reference>
<accession>A0ABQ4TFZ1</accession>
<protein>
    <submittedName>
        <fullName evidence="1">Uncharacterized protein</fullName>
    </submittedName>
</protein>
<sequence>MSDFTDLVARAVNPSMGREERESVYSVVRQAVLRLQERENLEPGHPQRSLQLHLVEETIRDIESDVVRFLTMKKMREAAALQDAEAEARAGKRR</sequence>
<proteinExistence type="predicted"/>
<dbReference type="Proteomes" id="UP001055101">
    <property type="component" value="Unassembled WGS sequence"/>
</dbReference>
<dbReference type="EMBL" id="BPRA01000001">
    <property type="protein sequence ID" value="GJE53841.1"/>
    <property type="molecule type" value="Genomic_DNA"/>
</dbReference>
<evidence type="ECO:0000313" key="2">
    <source>
        <dbReference type="Proteomes" id="UP001055101"/>
    </source>
</evidence>
<gene>
    <name evidence="1" type="ORF">EKPJFOCH_0309</name>
</gene>